<reference evidence="1" key="1">
    <citation type="submission" date="2023-05" db="EMBL/GenBank/DDBJ databases">
        <authorList>
            <person name="Stuckert A."/>
        </authorList>
    </citation>
    <scope>NUCLEOTIDE SEQUENCE</scope>
</reference>
<evidence type="ECO:0000313" key="1">
    <source>
        <dbReference type="EMBL" id="CAI9564809.1"/>
    </source>
</evidence>
<comment type="caution">
    <text evidence="1">The sequence shown here is derived from an EMBL/GenBank/DDBJ whole genome shotgun (WGS) entry which is preliminary data.</text>
</comment>
<evidence type="ECO:0000313" key="2">
    <source>
        <dbReference type="Proteomes" id="UP001162483"/>
    </source>
</evidence>
<dbReference type="Proteomes" id="UP001162483">
    <property type="component" value="Unassembled WGS sequence"/>
</dbReference>
<gene>
    <name evidence="1" type="ORF">SPARVUS_LOCUS5981082</name>
</gene>
<protein>
    <submittedName>
        <fullName evidence="1">Uncharacterized protein</fullName>
    </submittedName>
</protein>
<name>A0ABN9CX58_9NEOB</name>
<sequence length="50" mass="5917">TLSLLCSPPQKDLSLVQFYDRLCIDYPDQAFHMLNVHRNYCYRLGNYHGP</sequence>
<dbReference type="EMBL" id="CATNWA010013263">
    <property type="protein sequence ID" value="CAI9564809.1"/>
    <property type="molecule type" value="Genomic_DNA"/>
</dbReference>
<proteinExistence type="predicted"/>
<organism evidence="1 2">
    <name type="scientific">Staurois parvus</name>
    <dbReference type="NCBI Taxonomy" id="386267"/>
    <lineage>
        <taxon>Eukaryota</taxon>
        <taxon>Metazoa</taxon>
        <taxon>Chordata</taxon>
        <taxon>Craniata</taxon>
        <taxon>Vertebrata</taxon>
        <taxon>Euteleostomi</taxon>
        <taxon>Amphibia</taxon>
        <taxon>Batrachia</taxon>
        <taxon>Anura</taxon>
        <taxon>Neobatrachia</taxon>
        <taxon>Ranoidea</taxon>
        <taxon>Ranidae</taxon>
        <taxon>Staurois</taxon>
    </lineage>
</organism>
<keyword evidence="2" id="KW-1185">Reference proteome</keyword>
<accession>A0ABN9CX58</accession>
<feature type="non-terminal residue" evidence="1">
    <location>
        <position position="1"/>
    </location>
</feature>